<accession>X1D9W4</accession>
<protein>
    <submittedName>
        <fullName evidence="1">Uncharacterized protein</fullName>
    </submittedName>
</protein>
<gene>
    <name evidence="1" type="ORF">S01H4_55186</name>
</gene>
<feature type="non-terminal residue" evidence="1">
    <location>
        <position position="1"/>
    </location>
</feature>
<proteinExistence type="predicted"/>
<reference evidence="1" key="1">
    <citation type="journal article" date="2014" name="Front. Microbiol.">
        <title>High frequency of phylogenetically diverse reductive dehalogenase-homologous genes in deep subseafloor sedimentary metagenomes.</title>
        <authorList>
            <person name="Kawai M."/>
            <person name="Futagami T."/>
            <person name="Toyoda A."/>
            <person name="Takaki Y."/>
            <person name="Nishi S."/>
            <person name="Hori S."/>
            <person name="Arai W."/>
            <person name="Tsubouchi T."/>
            <person name="Morono Y."/>
            <person name="Uchiyama I."/>
            <person name="Ito T."/>
            <person name="Fujiyama A."/>
            <person name="Inagaki F."/>
            <person name="Takami H."/>
        </authorList>
    </citation>
    <scope>NUCLEOTIDE SEQUENCE</scope>
    <source>
        <strain evidence="1">Expedition CK06-06</strain>
    </source>
</reference>
<comment type="caution">
    <text evidence="1">The sequence shown here is derived from an EMBL/GenBank/DDBJ whole genome shotgun (WGS) entry which is preliminary data.</text>
</comment>
<name>X1D9W4_9ZZZZ</name>
<sequence length="51" mass="6178">NELTVYKWLDKVRIVPKSEFPQENFDTYNDAITSLLNAKWIDKENWWEVSC</sequence>
<evidence type="ECO:0000313" key="1">
    <source>
        <dbReference type="EMBL" id="GAH17571.1"/>
    </source>
</evidence>
<dbReference type="AlphaFoldDB" id="X1D9W4"/>
<organism evidence="1">
    <name type="scientific">marine sediment metagenome</name>
    <dbReference type="NCBI Taxonomy" id="412755"/>
    <lineage>
        <taxon>unclassified sequences</taxon>
        <taxon>metagenomes</taxon>
        <taxon>ecological metagenomes</taxon>
    </lineage>
</organism>
<dbReference type="EMBL" id="BART01031825">
    <property type="protein sequence ID" value="GAH17571.1"/>
    <property type="molecule type" value="Genomic_DNA"/>
</dbReference>